<evidence type="ECO:0000313" key="1">
    <source>
        <dbReference type="EMBL" id="SKB89222.1"/>
    </source>
</evidence>
<dbReference type="RefSeq" id="WP_234995077.1">
    <property type="nucleotide sequence ID" value="NZ_FUYV01000006.1"/>
</dbReference>
<organism evidence="1 2">
    <name type="scientific">Alkalitalea saponilacus</name>
    <dbReference type="NCBI Taxonomy" id="889453"/>
    <lineage>
        <taxon>Bacteria</taxon>
        <taxon>Pseudomonadati</taxon>
        <taxon>Bacteroidota</taxon>
        <taxon>Bacteroidia</taxon>
        <taxon>Marinilabiliales</taxon>
        <taxon>Marinilabiliaceae</taxon>
        <taxon>Alkalitalea</taxon>
    </lineage>
</organism>
<dbReference type="AlphaFoldDB" id="A0A1T5EZ46"/>
<feature type="non-terminal residue" evidence="1">
    <location>
        <position position="1"/>
    </location>
</feature>
<sequence length="103" mass="11962">NNVEATIFQLGYHYSNAKSRYRGVIKHQMWANIRCLWVNFVRILKYTKQLCQRTTSIAQKAIKSKTFAYMTGGSELYFAIKTFLSAILPARLFISENIQFSVN</sequence>
<keyword evidence="2" id="KW-1185">Reference proteome</keyword>
<reference evidence="1 2" key="1">
    <citation type="submission" date="2017-02" db="EMBL/GenBank/DDBJ databases">
        <authorList>
            <person name="Peterson S.W."/>
        </authorList>
    </citation>
    <scope>NUCLEOTIDE SEQUENCE [LARGE SCALE GENOMIC DNA]</scope>
    <source>
        <strain evidence="1 2">DSM 24412</strain>
    </source>
</reference>
<dbReference type="EMBL" id="FUYV01000006">
    <property type="protein sequence ID" value="SKB89222.1"/>
    <property type="molecule type" value="Genomic_DNA"/>
</dbReference>
<evidence type="ECO:0008006" key="3">
    <source>
        <dbReference type="Google" id="ProtNLM"/>
    </source>
</evidence>
<proteinExistence type="predicted"/>
<accession>A0A1T5EZ46</accession>
<name>A0A1T5EZ46_9BACT</name>
<dbReference type="Proteomes" id="UP000191055">
    <property type="component" value="Unassembled WGS sequence"/>
</dbReference>
<gene>
    <name evidence="1" type="ORF">SAMN03080601_01469</name>
</gene>
<protein>
    <recommendedName>
        <fullName evidence="3">Transposase DDE domain-containing protein</fullName>
    </recommendedName>
</protein>
<evidence type="ECO:0000313" key="2">
    <source>
        <dbReference type="Proteomes" id="UP000191055"/>
    </source>
</evidence>